<dbReference type="Proteomes" id="UP000231586">
    <property type="component" value="Unassembled WGS sequence"/>
</dbReference>
<keyword evidence="13" id="KW-1185">Reference proteome</keyword>
<evidence type="ECO:0000256" key="4">
    <source>
        <dbReference type="ARBA" id="ARBA00022801"/>
    </source>
</evidence>
<dbReference type="SUPFAM" id="SSF51445">
    <property type="entry name" value="(Trans)glycosidases"/>
    <property type="match status" value="1"/>
</dbReference>
<dbReference type="CDD" id="cd03143">
    <property type="entry name" value="A4_beta-galactosidase_middle_domain"/>
    <property type="match status" value="1"/>
</dbReference>
<dbReference type="GO" id="GO:0009341">
    <property type="term" value="C:beta-galactosidase complex"/>
    <property type="evidence" value="ECO:0007669"/>
    <property type="project" value="InterPro"/>
</dbReference>
<dbReference type="AlphaFoldDB" id="A0A2M8W1G6"/>
<dbReference type="EMBL" id="PGTZ01000014">
    <property type="protein sequence ID" value="PJI84755.1"/>
    <property type="molecule type" value="Genomic_DNA"/>
</dbReference>
<dbReference type="InterPro" id="IPR003476">
    <property type="entry name" value="Glyco_hydro_42"/>
</dbReference>
<keyword evidence="4 6" id="KW-0378">Hydrolase</keyword>
<organism evidence="12 13">
    <name type="scientific">Luteimicrobium subarcticum</name>
    <dbReference type="NCBI Taxonomy" id="620910"/>
    <lineage>
        <taxon>Bacteria</taxon>
        <taxon>Bacillati</taxon>
        <taxon>Actinomycetota</taxon>
        <taxon>Actinomycetes</taxon>
        <taxon>Micrococcales</taxon>
        <taxon>Luteimicrobium</taxon>
    </lineage>
</organism>
<feature type="active site" description="Nucleophile" evidence="7">
    <location>
        <position position="309"/>
    </location>
</feature>
<feature type="binding site" evidence="9">
    <location>
        <position position="118"/>
    </location>
    <ligand>
        <name>Zn(2+)</name>
        <dbReference type="ChEBI" id="CHEBI:29105"/>
    </ligand>
</feature>
<keyword evidence="9" id="KW-0479">Metal-binding</keyword>
<dbReference type="RefSeq" id="WP_245859307.1">
    <property type="nucleotide sequence ID" value="NZ_PGTZ01000014.1"/>
</dbReference>
<gene>
    <name evidence="12" type="ORF">CLV34_3211</name>
</gene>
<evidence type="ECO:0000313" key="13">
    <source>
        <dbReference type="Proteomes" id="UP000231586"/>
    </source>
</evidence>
<evidence type="ECO:0000256" key="7">
    <source>
        <dbReference type="PIRSR" id="PIRSR001084-1"/>
    </source>
</evidence>
<dbReference type="SUPFAM" id="SSF52317">
    <property type="entry name" value="Class I glutamine amidotransferase-like"/>
    <property type="match status" value="1"/>
</dbReference>
<dbReference type="GO" id="GO:0005975">
    <property type="term" value="P:carbohydrate metabolic process"/>
    <property type="evidence" value="ECO:0007669"/>
    <property type="project" value="InterPro"/>
</dbReference>
<protein>
    <recommendedName>
        <fullName evidence="3 6">Beta-galactosidase</fullName>
        <shortName evidence="6">Beta-gal</shortName>
        <ecNumber evidence="3 6">3.2.1.23</ecNumber>
    </recommendedName>
</protein>
<accession>A0A2M8W1G6</accession>
<evidence type="ECO:0000256" key="9">
    <source>
        <dbReference type="PIRSR" id="PIRSR001084-3"/>
    </source>
</evidence>
<keyword evidence="5 6" id="KW-0326">Glycosidase</keyword>
<dbReference type="GO" id="GO:0004565">
    <property type="term" value="F:beta-galactosidase activity"/>
    <property type="evidence" value="ECO:0007669"/>
    <property type="project" value="UniProtKB-EC"/>
</dbReference>
<dbReference type="PIRSF" id="PIRSF001084">
    <property type="entry name" value="B-galactosidase"/>
    <property type="match status" value="1"/>
</dbReference>
<dbReference type="InterPro" id="IPR013529">
    <property type="entry name" value="Glyco_hydro_42_N"/>
</dbReference>
<dbReference type="InterPro" id="IPR013780">
    <property type="entry name" value="Glyco_hydro_b"/>
</dbReference>
<evidence type="ECO:0000256" key="6">
    <source>
        <dbReference type="PIRNR" id="PIRNR001084"/>
    </source>
</evidence>
<feature type="domain" description="Glycoside hydrolase family 42 N-terminal" evidence="10">
    <location>
        <begin position="17"/>
        <end position="383"/>
    </location>
</feature>
<keyword evidence="9" id="KW-0862">Zinc</keyword>
<evidence type="ECO:0000313" key="12">
    <source>
        <dbReference type="EMBL" id="PJI84755.1"/>
    </source>
</evidence>
<sequence length="676" mass="72414">MAGLARGLVRGLAYGGDYNPEQWSDDVVAEDMRLMRQAGVNLVSLGIFSWVVHEPADGELDFSWLDRTLDLLHAHGVAVDLGTGTASPPMWLHHAHPEMLPQDGSWEPLAPGGRMGWCPSSPVYRRYALRLVERLAQHVGDHPAVVLWHVSNEFGGGNARCHCPESARAFRRWVEQRYGTVDALNAAWGTSVWGNRYTAFEQVTTPAGRTTHNPGHLLDFERFSSEALLAHHRAERDVLRRWSSRPVTTNFMVGFGPDVVDYARWAPHVDVVSNDHYTHGDDPWRHEDVAFAGDRSRGMSGGRPWLLMEHAPSAASWYAVNHAKAPGELARHALGHVARGSDSVLFFQWRAAPAGAEQFHSAMVGHAGERSRVYQDVVALGDLLGRVGELAGSTVVGARVALLHDDEAGWALRGGLRPVNGMPYAETARAFHTELFTRNVTTDVVPPWVDLDPYDLVVVPGLFLVAPSTAKAVAAAAARGATVVVTWFSGIVGPTGAVVTGGHPGAFRDLLGVLGDEFVPVDDGVPVPLDNGWVGRRWSELVAADDADVVARFADGTAGGGAAVTRREVPGGGTAWYVATDLDEASLGDLVERLLAEAGVAPVTDASPGVEVVRRASADASYLVAVNHDTGAPGWVAAHGTDLVTGDRHRGRVPLALGGVAVVREDAAPGSRSDDQ</sequence>
<dbReference type="Pfam" id="PF02449">
    <property type="entry name" value="Glyco_hydro_42"/>
    <property type="match status" value="1"/>
</dbReference>
<feature type="binding site" evidence="9">
    <location>
        <position position="161"/>
    </location>
    <ligand>
        <name>Zn(2+)</name>
        <dbReference type="ChEBI" id="CHEBI:29105"/>
    </ligand>
</feature>
<dbReference type="Pfam" id="PF08532">
    <property type="entry name" value="Glyco_hydro_42M"/>
    <property type="match status" value="1"/>
</dbReference>
<dbReference type="InterPro" id="IPR029062">
    <property type="entry name" value="Class_I_gatase-like"/>
</dbReference>
<evidence type="ECO:0000256" key="1">
    <source>
        <dbReference type="ARBA" id="ARBA00001412"/>
    </source>
</evidence>
<name>A0A2M8W1G6_9MICO</name>
<evidence type="ECO:0000256" key="8">
    <source>
        <dbReference type="PIRSR" id="PIRSR001084-2"/>
    </source>
</evidence>
<evidence type="ECO:0000256" key="5">
    <source>
        <dbReference type="ARBA" id="ARBA00023295"/>
    </source>
</evidence>
<dbReference type="InterPro" id="IPR017853">
    <property type="entry name" value="GH"/>
</dbReference>
<dbReference type="PANTHER" id="PTHR36447:SF1">
    <property type="entry name" value="BETA-GALACTOSIDASE GANA"/>
    <property type="match status" value="1"/>
</dbReference>
<comment type="caution">
    <text evidence="12">The sequence shown here is derived from an EMBL/GenBank/DDBJ whole genome shotgun (WGS) entry which is preliminary data.</text>
</comment>
<evidence type="ECO:0000256" key="2">
    <source>
        <dbReference type="ARBA" id="ARBA00005940"/>
    </source>
</evidence>
<dbReference type="InterPro" id="IPR013738">
    <property type="entry name" value="Beta_galactosidase_Trimer"/>
</dbReference>
<feature type="binding site" evidence="9">
    <location>
        <position position="163"/>
    </location>
    <ligand>
        <name>Zn(2+)</name>
        <dbReference type="ChEBI" id="CHEBI:29105"/>
    </ligand>
</feature>
<dbReference type="Gene3D" id="2.60.40.1180">
    <property type="entry name" value="Golgi alpha-mannosidase II"/>
    <property type="match status" value="1"/>
</dbReference>
<dbReference type="GO" id="GO:0046872">
    <property type="term" value="F:metal ion binding"/>
    <property type="evidence" value="ECO:0007669"/>
    <property type="project" value="UniProtKB-KW"/>
</dbReference>
<reference evidence="12 13" key="1">
    <citation type="submission" date="2017-11" db="EMBL/GenBank/DDBJ databases">
        <title>Genomic Encyclopedia of Archaeal and Bacterial Type Strains, Phase II (KMG-II): From Individual Species to Whole Genera.</title>
        <authorList>
            <person name="Goeker M."/>
        </authorList>
    </citation>
    <scope>NUCLEOTIDE SEQUENCE [LARGE SCALE GENOMIC DNA]</scope>
    <source>
        <strain evidence="12 13">DSM 22413</strain>
    </source>
</reference>
<proteinExistence type="inferred from homology"/>
<dbReference type="Gene3D" id="3.40.50.880">
    <property type="match status" value="1"/>
</dbReference>
<feature type="binding site" evidence="8">
    <location>
        <position position="152"/>
    </location>
    <ligand>
        <name>substrate</name>
    </ligand>
</feature>
<comment type="similarity">
    <text evidence="2 6">Belongs to the glycosyl hydrolase 42 family.</text>
</comment>
<dbReference type="PANTHER" id="PTHR36447">
    <property type="entry name" value="BETA-GALACTOSIDASE GANA"/>
    <property type="match status" value="1"/>
</dbReference>
<evidence type="ECO:0000259" key="11">
    <source>
        <dbReference type="Pfam" id="PF08532"/>
    </source>
</evidence>
<comment type="catalytic activity">
    <reaction evidence="1 6">
        <text>Hydrolysis of terminal non-reducing beta-D-galactose residues in beta-D-galactosides.</text>
        <dbReference type="EC" id="3.2.1.23"/>
    </reaction>
</comment>
<dbReference type="EC" id="3.2.1.23" evidence="3 6"/>
<evidence type="ECO:0000259" key="10">
    <source>
        <dbReference type="Pfam" id="PF02449"/>
    </source>
</evidence>
<feature type="active site" description="Proton donor" evidence="7">
    <location>
        <position position="153"/>
    </location>
</feature>
<evidence type="ECO:0000256" key="3">
    <source>
        <dbReference type="ARBA" id="ARBA00012756"/>
    </source>
</evidence>
<feature type="domain" description="Beta-galactosidase trimerisation" evidence="11">
    <location>
        <begin position="398"/>
        <end position="600"/>
    </location>
</feature>
<dbReference type="Gene3D" id="3.20.20.80">
    <property type="entry name" value="Glycosidases"/>
    <property type="match status" value="1"/>
</dbReference>
<feature type="binding site" evidence="8">
    <location>
        <position position="114"/>
    </location>
    <ligand>
        <name>substrate</name>
    </ligand>
</feature>
<feature type="binding site" evidence="8">
    <location>
        <position position="317"/>
    </location>
    <ligand>
        <name>substrate</name>
    </ligand>
</feature>